<evidence type="ECO:0000313" key="1">
    <source>
        <dbReference type="EMBL" id="KAH7928734.1"/>
    </source>
</evidence>
<proteinExistence type="predicted"/>
<dbReference type="Proteomes" id="UP000790709">
    <property type="component" value="Unassembled WGS sequence"/>
</dbReference>
<name>A0ACB8BSS7_9AGAM</name>
<accession>A0ACB8BSS7</accession>
<gene>
    <name evidence="1" type="ORF">BV22DRAFT_1030294</name>
</gene>
<protein>
    <submittedName>
        <fullName evidence="1">Uncharacterized protein</fullName>
    </submittedName>
</protein>
<comment type="caution">
    <text evidence="1">The sequence shown here is derived from an EMBL/GenBank/DDBJ whole genome shotgun (WGS) entry which is preliminary data.</text>
</comment>
<evidence type="ECO:0000313" key="2">
    <source>
        <dbReference type="Proteomes" id="UP000790709"/>
    </source>
</evidence>
<reference evidence="1" key="1">
    <citation type="journal article" date="2021" name="New Phytol.">
        <title>Evolutionary innovations through gain and loss of genes in the ectomycorrhizal Boletales.</title>
        <authorList>
            <person name="Wu G."/>
            <person name="Miyauchi S."/>
            <person name="Morin E."/>
            <person name="Kuo A."/>
            <person name="Drula E."/>
            <person name="Varga T."/>
            <person name="Kohler A."/>
            <person name="Feng B."/>
            <person name="Cao Y."/>
            <person name="Lipzen A."/>
            <person name="Daum C."/>
            <person name="Hundley H."/>
            <person name="Pangilinan J."/>
            <person name="Johnson J."/>
            <person name="Barry K."/>
            <person name="LaButti K."/>
            <person name="Ng V."/>
            <person name="Ahrendt S."/>
            <person name="Min B."/>
            <person name="Choi I.G."/>
            <person name="Park H."/>
            <person name="Plett J.M."/>
            <person name="Magnuson J."/>
            <person name="Spatafora J.W."/>
            <person name="Nagy L.G."/>
            <person name="Henrissat B."/>
            <person name="Grigoriev I.V."/>
            <person name="Yang Z.L."/>
            <person name="Xu J."/>
            <person name="Martin F.M."/>
        </authorList>
    </citation>
    <scope>NUCLEOTIDE SEQUENCE</scope>
    <source>
        <strain evidence="1">KUC20120723A-06</strain>
    </source>
</reference>
<keyword evidence="2" id="KW-1185">Reference proteome</keyword>
<sequence length="135" mass="14594">MAENFPPNDTTAGLAQGLPEAYEAYGVPGYVAFYSPSPVYAKRAQRLRPEVARDPYPPTMPQARDPRRPTDICRARRVREGGGNNGYKGDIAGFLDALPARDREAWIATELIARLRGRGATSCAGELCVPGVVCA</sequence>
<dbReference type="EMBL" id="MU266349">
    <property type="protein sequence ID" value="KAH7928734.1"/>
    <property type="molecule type" value="Genomic_DNA"/>
</dbReference>
<organism evidence="1 2">
    <name type="scientific">Leucogyrophana mollusca</name>
    <dbReference type="NCBI Taxonomy" id="85980"/>
    <lineage>
        <taxon>Eukaryota</taxon>
        <taxon>Fungi</taxon>
        <taxon>Dikarya</taxon>
        <taxon>Basidiomycota</taxon>
        <taxon>Agaricomycotina</taxon>
        <taxon>Agaricomycetes</taxon>
        <taxon>Agaricomycetidae</taxon>
        <taxon>Boletales</taxon>
        <taxon>Boletales incertae sedis</taxon>
        <taxon>Leucogyrophana</taxon>
    </lineage>
</organism>